<evidence type="ECO:0000313" key="2">
    <source>
        <dbReference type="Proteomes" id="UP000185934"/>
    </source>
</evidence>
<protein>
    <submittedName>
        <fullName evidence="1">Uncharacterized protein</fullName>
    </submittedName>
</protein>
<dbReference type="EMBL" id="CP018258">
    <property type="protein sequence ID" value="APV45089.1"/>
    <property type="molecule type" value="Genomic_DNA"/>
</dbReference>
<proteinExistence type="predicted"/>
<dbReference type="AlphaFoldDB" id="A0A1P8F9E1"/>
<evidence type="ECO:0000313" key="1">
    <source>
        <dbReference type="EMBL" id="APV45089.1"/>
    </source>
</evidence>
<keyword evidence="2" id="KW-1185">Reference proteome</keyword>
<organism evidence="1 2">
    <name type="scientific">Dehalogenimonas formicexedens</name>
    <dbReference type="NCBI Taxonomy" id="1839801"/>
    <lineage>
        <taxon>Bacteria</taxon>
        <taxon>Bacillati</taxon>
        <taxon>Chloroflexota</taxon>
        <taxon>Dehalococcoidia</taxon>
        <taxon>Dehalococcoidales</taxon>
        <taxon>Dehalococcoidaceae</taxon>
        <taxon>Dehalogenimonas</taxon>
    </lineage>
</organism>
<reference evidence="2" key="1">
    <citation type="submission" date="2016-11" db="EMBL/GenBank/DDBJ databases">
        <title>Dehalogenimonas formicexedens sp. nov., a chlorinated alkane respiring bacterium isolated from contaminated groundwater.</title>
        <authorList>
            <person name="Key T.A."/>
            <person name="Bowman K.S."/>
            <person name="Lee I."/>
            <person name="Chun J."/>
            <person name="Albuquerque L."/>
            <person name="da Costa M.S."/>
            <person name="Rainey F.A."/>
            <person name="Moe W.M."/>
        </authorList>
    </citation>
    <scope>NUCLEOTIDE SEQUENCE [LARGE SCALE GENOMIC DNA]</scope>
    <source>
        <strain evidence="2">NSZ-14</strain>
    </source>
</reference>
<accession>A0A1P8F9E1</accession>
<dbReference type="STRING" id="1839801.Dform_01770"/>
<sequence>METGLRILASIIADVHLKRQKALREAQAANDTTIAQLAESETYNESLP</sequence>
<dbReference type="KEGG" id="dfo:Dform_01770"/>
<gene>
    <name evidence="1" type="ORF">Dform_01770</name>
</gene>
<name>A0A1P8F9E1_9CHLR</name>
<dbReference type="Proteomes" id="UP000185934">
    <property type="component" value="Chromosome"/>
</dbReference>